<dbReference type="InterPro" id="IPR010466">
    <property type="entry name" value="DUF1058"/>
</dbReference>
<evidence type="ECO:0000313" key="3">
    <source>
        <dbReference type="EMBL" id="OUI79965.1"/>
    </source>
</evidence>
<keyword evidence="3" id="KW-0436">Ligase</keyword>
<feature type="compositionally biased region" description="Basic and acidic residues" evidence="1">
    <location>
        <begin position="70"/>
        <end position="91"/>
    </location>
</feature>
<comment type="caution">
    <text evidence="3">The sequence shown here is derived from an EMBL/GenBank/DDBJ whole genome shotgun (WGS) entry which is preliminary data.</text>
</comment>
<dbReference type="AlphaFoldDB" id="A0A251ZZ56"/>
<evidence type="ECO:0000313" key="4">
    <source>
        <dbReference type="EMBL" id="OUJ01571.1"/>
    </source>
</evidence>
<organism evidence="3 5">
    <name type="scientific">Acetobacter orientalis</name>
    <dbReference type="NCBI Taxonomy" id="146474"/>
    <lineage>
        <taxon>Bacteria</taxon>
        <taxon>Pseudomonadati</taxon>
        <taxon>Pseudomonadota</taxon>
        <taxon>Alphaproteobacteria</taxon>
        <taxon>Acetobacterales</taxon>
        <taxon>Acetobacteraceae</taxon>
        <taxon>Acetobacter</taxon>
    </lineage>
</organism>
<gene>
    <name evidence="3" type="ORF">HK12_10385</name>
    <name evidence="4" type="ORF">HK15_07900</name>
</gene>
<evidence type="ECO:0000256" key="2">
    <source>
        <dbReference type="SAM" id="SignalP"/>
    </source>
</evidence>
<dbReference type="EMBL" id="JOOY01000042">
    <property type="protein sequence ID" value="OUJ01571.1"/>
    <property type="molecule type" value="Genomic_DNA"/>
</dbReference>
<keyword evidence="2" id="KW-0732">Signal</keyword>
<dbReference type="Proteomes" id="UP000194639">
    <property type="component" value="Unassembled WGS sequence"/>
</dbReference>
<accession>A0A251ZZ56</accession>
<proteinExistence type="predicted"/>
<reference evidence="5 6" key="1">
    <citation type="submission" date="2014-06" db="EMBL/GenBank/DDBJ databases">
        <authorList>
            <person name="Ju J."/>
            <person name="Zhang J."/>
        </authorList>
    </citation>
    <scope>NUCLEOTIDE SEQUENCE [LARGE SCALE GENOMIC DNA]</scope>
    <source>
        <strain evidence="3">DmW_045</strain>
        <strain evidence="4">DmW_048</strain>
    </source>
</reference>
<evidence type="ECO:0000313" key="6">
    <source>
        <dbReference type="Proteomes" id="UP000194999"/>
    </source>
</evidence>
<name>A0A251ZZ56_9PROT</name>
<feature type="signal peptide" evidence="2">
    <location>
        <begin position="1"/>
        <end position="29"/>
    </location>
</feature>
<evidence type="ECO:0000313" key="5">
    <source>
        <dbReference type="Proteomes" id="UP000194639"/>
    </source>
</evidence>
<dbReference type="EMBL" id="JOMO01000044">
    <property type="protein sequence ID" value="OUI79965.1"/>
    <property type="molecule type" value="Genomic_DNA"/>
</dbReference>
<dbReference type="Pfam" id="PF06347">
    <property type="entry name" value="SH3_4"/>
    <property type="match status" value="2"/>
</dbReference>
<dbReference type="RefSeq" id="WP_086552919.1">
    <property type="nucleotide sequence ID" value="NZ_JBDNLW010000157.1"/>
</dbReference>
<dbReference type="Gene3D" id="2.30.30.40">
    <property type="entry name" value="SH3 Domains"/>
    <property type="match status" value="2"/>
</dbReference>
<dbReference type="Proteomes" id="UP000194999">
    <property type="component" value="Unassembled WGS sequence"/>
</dbReference>
<feature type="compositionally biased region" description="Low complexity" evidence="1">
    <location>
        <begin position="142"/>
        <end position="162"/>
    </location>
</feature>
<feature type="chain" id="PRO_5015075970" evidence="2">
    <location>
        <begin position="30"/>
        <end position="348"/>
    </location>
</feature>
<keyword evidence="3" id="KW-0030">Aminoacyl-tRNA synthetase</keyword>
<feature type="region of interest" description="Disordered" evidence="1">
    <location>
        <begin position="33"/>
        <end position="112"/>
    </location>
</feature>
<protein>
    <submittedName>
        <fullName evidence="3">Aspartyl-tRNA synthetase</fullName>
    </submittedName>
</protein>
<sequence>MMFTLPLSNRFRLLSCLAGCCVALSAAQAADKKPEAHKHHAHTLSAHGAEAKKAGAKTTATKAAAKKTGKNAEAHKESAAKHAHAAHHDAKVQAAKAKHGAHHGTDKHHAAAVAAGAGATAAGVAAAGAATAATPDAATAAAQQAQGATAPGTPTDDTPKGAVTGQPLPRYASLRADEVNLRAGPGRRFPILWVYHRRGMPVRIEREFDVWRLIEDSTGQKGWVQQATVAGGRDFLVPGEPPGDESPIADKTDKNGAKIPTPGHMDSRVLGTITTAAEAKDIPGSIVMRSSASADAPVVAVLKAGTVGSVKECAAGSDWCRVAVKQYSGWVSRRAIWGVDAQEGIAPS</sequence>
<feature type="region of interest" description="Disordered" evidence="1">
    <location>
        <begin position="142"/>
        <end position="169"/>
    </location>
</feature>
<dbReference type="GO" id="GO:0004812">
    <property type="term" value="F:aminoacyl-tRNA ligase activity"/>
    <property type="evidence" value="ECO:0007669"/>
    <property type="project" value="UniProtKB-KW"/>
</dbReference>
<evidence type="ECO:0000256" key="1">
    <source>
        <dbReference type="SAM" id="MobiDB-lite"/>
    </source>
</evidence>